<dbReference type="AlphaFoldDB" id="A0AA94PQ49"/>
<dbReference type="PANTHER" id="PTHR11358:SF26">
    <property type="entry name" value="GUANIDINO ACID HYDROLASE, MITOCHONDRIAL"/>
    <property type="match status" value="1"/>
</dbReference>
<evidence type="ECO:0000256" key="5">
    <source>
        <dbReference type="RuleBase" id="RU003684"/>
    </source>
</evidence>
<dbReference type="InterPro" id="IPR005925">
    <property type="entry name" value="Agmatinase-rel"/>
</dbReference>
<evidence type="ECO:0000313" key="6">
    <source>
        <dbReference type="EMBL" id="TDT90798.1"/>
    </source>
</evidence>
<dbReference type="PROSITE" id="PS51409">
    <property type="entry name" value="ARGINASE_2"/>
    <property type="match status" value="1"/>
</dbReference>
<comment type="cofactor">
    <cofactor evidence="4">
        <name>Mn(2+)</name>
        <dbReference type="ChEBI" id="CHEBI:29035"/>
    </cofactor>
    <text evidence="4">Binds 2 manganese ions per subunit.</text>
</comment>
<gene>
    <name evidence="6" type="ORF">EDC59_102230</name>
</gene>
<dbReference type="Pfam" id="PF00491">
    <property type="entry name" value="Arginase"/>
    <property type="match status" value="1"/>
</dbReference>
<evidence type="ECO:0000256" key="3">
    <source>
        <dbReference type="ARBA" id="ARBA00022801"/>
    </source>
</evidence>
<feature type="binding site" evidence="4">
    <location>
        <position position="195"/>
    </location>
    <ligand>
        <name>Mn(2+)</name>
        <dbReference type="ChEBI" id="CHEBI:29035"/>
        <label>1</label>
    </ligand>
</feature>
<evidence type="ECO:0000256" key="1">
    <source>
        <dbReference type="ARBA" id="ARBA00009227"/>
    </source>
</evidence>
<dbReference type="PANTHER" id="PTHR11358">
    <property type="entry name" value="ARGINASE/AGMATINASE"/>
    <property type="match status" value="1"/>
</dbReference>
<dbReference type="GO" id="GO:0046872">
    <property type="term" value="F:metal ion binding"/>
    <property type="evidence" value="ECO:0007669"/>
    <property type="project" value="UniProtKB-KW"/>
</dbReference>
<dbReference type="PIRSF" id="PIRSF036979">
    <property type="entry name" value="Arginase"/>
    <property type="match status" value="1"/>
</dbReference>
<comment type="caution">
    <text evidence="6">The sequence shown here is derived from an EMBL/GenBank/DDBJ whole genome shotgun (WGS) entry which is preliminary data.</text>
</comment>
<dbReference type="GO" id="GO:0008783">
    <property type="term" value="F:agmatinase activity"/>
    <property type="evidence" value="ECO:0007669"/>
    <property type="project" value="TreeGrafter"/>
</dbReference>
<dbReference type="PROSITE" id="PS01053">
    <property type="entry name" value="ARGINASE_1"/>
    <property type="match status" value="1"/>
</dbReference>
<dbReference type="Gene3D" id="3.40.800.10">
    <property type="entry name" value="Ureohydrolase domain"/>
    <property type="match status" value="1"/>
</dbReference>
<reference evidence="6 7" key="1">
    <citation type="submission" date="2019-03" db="EMBL/GenBank/DDBJ databases">
        <title>Genomic Encyclopedia of Type Strains, Phase IV (KMG-IV): sequencing the most valuable type-strain genomes for metagenomic binning, comparative biology and taxonomic classification.</title>
        <authorList>
            <person name="Goeker M."/>
        </authorList>
    </citation>
    <scope>NUCLEOTIDE SEQUENCE [LARGE SCALE GENOMIC DNA]</scope>
    <source>
        <strain evidence="6 7">DSM 101483</strain>
    </source>
</reference>
<organism evidence="6 7">
    <name type="scientific">Pseudodesulfovibrio indicus</name>
    <dbReference type="NCBI Taxonomy" id="1716143"/>
    <lineage>
        <taxon>Bacteria</taxon>
        <taxon>Pseudomonadati</taxon>
        <taxon>Thermodesulfobacteriota</taxon>
        <taxon>Desulfovibrionia</taxon>
        <taxon>Desulfovibrionales</taxon>
        <taxon>Desulfovibrionaceae</taxon>
    </lineage>
</organism>
<keyword evidence="2 4" id="KW-0479">Metal-binding</keyword>
<feature type="binding site" evidence="4">
    <location>
        <position position="117"/>
    </location>
    <ligand>
        <name>Mn(2+)</name>
        <dbReference type="ChEBI" id="CHEBI:29035"/>
        <label>1</label>
    </ligand>
</feature>
<comment type="similarity">
    <text evidence="1">Belongs to the arginase family. Agmatinase subfamily.</text>
</comment>
<name>A0AA94PQ49_9BACT</name>
<dbReference type="EMBL" id="SOBK01000002">
    <property type="protein sequence ID" value="TDT90798.1"/>
    <property type="molecule type" value="Genomic_DNA"/>
</dbReference>
<sequence>MAQRISLIGVPLDCNSSYLRGPAKGPFGLVEALHCDSANLWTETGHNLEPVIDHRGVLDLSDPDTAFAAIEEAAARAGAEPGVAPLFLGGDHSVTYPLVRGLKRAVGDFAILHFDAHPDCYHEFEGNLHSHACPFARIMEEGLCTRLVSVGIRTATGHQREQKERFGIQWLEMRDKANWPRLAFDTPVYVSVDLDALDPAFAPGVSHHEPGGMTTRKLLDILHAIDAPIVGADVVELNPDRDRDRVTAMTGAKIIKELAGMMLNS</sequence>
<keyword evidence="3 5" id="KW-0378">Hydrolase</keyword>
<protein>
    <submittedName>
        <fullName evidence="6">Agmatinase</fullName>
    </submittedName>
</protein>
<dbReference type="InterPro" id="IPR023696">
    <property type="entry name" value="Ureohydrolase_dom_sf"/>
</dbReference>
<dbReference type="GO" id="GO:0033389">
    <property type="term" value="P:putrescine biosynthetic process from arginine, via agmatine"/>
    <property type="evidence" value="ECO:0007669"/>
    <property type="project" value="TreeGrafter"/>
</dbReference>
<dbReference type="CDD" id="cd11593">
    <property type="entry name" value="Agmatinase-like_2"/>
    <property type="match status" value="1"/>
</dbReference>
<dbReference type="SUPFAM" id="SSF52768">
    <property type="entry name" value="Arginase/deacetylase"/>
    <property type="match status" value="1"/>
</dbReference>
<dbReference type="RefSeq" id="WP_133987149.1">
    <property type="nucleotide sequence ID" value="NZ_SOBK01000002.1"/>
</dbReference>
<dbReference type="NCBIfam" id="TIGR01230">
    <property type="entry name" value="agmatinase"/>
    <property type="match status" value="1"/>
</dbReference>
<proteinExistence type="inferred from homology"/>
<feature type="binding site" evidence="4">
    <location>
        <position position="115"/>
    </location>
    <ligand>
        <name>Mn(2+)</name>
        <dbReference type="ChEBI" id="CHEBI:29035"/>
        <label>1</label>
    </ligand>
</feature>
<evidence type="ECO:0000256" key="4">
    <source>
        <dbReference type="PIRSR" id="PIRSR036979-1"/>
    </source>
</evidence>
<dbReference type="InterPro" id="IPR020855">
    <property type="entry name" value="Ureohydrolase_Mn_BS"/>
</dbReference>
<evidence type="ECO:0000313" key="7">
    <source>
        <dbReference type="Proteomes" id="UP000295506"/>
    </source>
</evidence>
<feature type="binding site" evidence="4">
    <location>
        <position position="193"/>
    </location>
    <ligand>
        <name>Mn(2+)</name>
        <dbReference type="ChEBI" id="CHEBI:29035"/>
        <label>1</label>
    </ligand>
</feature>
<keyword evidence="4" id="KW-0464">Manganese</keyword>
<dbReference type="InterPro" id="IPR006035">
    <property type="entry name" value="Ureohydrolase"/>
</dbReference>
<accession>A0AA94PQ49</accession>
<feature type="binding site" evidence="4">
    <location>
        <position position="119"/>
    </location>
    <ligand>
        <name>Mn(2+)</name>
        <dbReference type="ChEBI" id="CHEBI:29035"/>
        <label>1</label>
    </ligand>
</feature>
<feature type="binding site" evidence="4">
    <location>
        <position position="92"/>
    </location>
    <ligand>
        <name>Mn(2+)</name>
        <dbReference type="ChEBI" id="CHEBI:29035"/>
        <label>1</label>
    </ligand>
</feature>
<dbReference type="Proteomes" id="UP000295506">
    <property type="component" value="Unassembled WGS sequence"/>
</dbReference>
<evidence type="ECO:0000256" key="2">
    <source>
        <dbReference type="ARBA" id="ARBA00022723"/>
    </source>
</evidence>